<evidence type="ECO:0000313" key="4">
    <source>
        <dbReference type="EnsemblPlants" id="OPUNC05G24710.1"/>
    </source>
</evidence>
<protein>
    <recommendedName>
        <fullName evidence="3">X8 domain-containing protein</fullName>
    </recommendedName>
</protein>
<feature type="domain" description="X8" evidence="3">
    <location>
        <begin position="102"/>
        <end position="186"/>
    </location>
</feature>
<dbReference type="Proteomes" id="UP000026962">
    <property type="component" value="Chromosome 5"/>
</dbReference>
<evidence type="ECO:0000256" key="2">
    <source>
        <dbReference type="SAM" id="MobiDB-lite"/>
    </source>
</evidence>
<dbReference type="PANTHER" id="PTHR31044">
    <property type="entry name" value="BETA-1,3 GLUCANASE"/>
    <property type="match status" value="1"/>
</dbReference>
<feature type="region of interest" description="Disordered" evidence="2">
    <location>
        <begin position="311"/>
        <end position="344"/>
    </location>
</feature>
<dbReference type="Pfam" id="PF07983">
    <property type="entry name" value="X8"/>
    <property type="match status" value="1"/>
</dbReference>
<dbReference type="HOGENOM" id="CLU_530403_0_0_1"/>
<accession>A0A0E0L675</accession>
<dbReference type="eggNOG" id="ENOG502RV1E">
    <property type="taxonomic scope" value="Eukaryota"/>
</dbReference>
<dbReference type="Gene3D" id="1.20.58.1040">
    <property type="match status" value="1"/>
</dbReference>
<name>A0A0E0L675_ORYPU</name>
<dbReference type="GO" id="GO:0009506">
    <property type="term" value="C:plasmodesma"/>
    <property type="evidence" value="ECO:0007669"/>
    <property type="project" value="UniProtKB-ARBA"/>
</dbReference>
<dbReference type="SMART" id="SM00768">
    <property type="entry name" value="X8"/>
    <property type="match status" value="1"/>
</dbReference>
<evidence type="ECO:0000259" key="3">
    <source>
        <dbReference type="SMART" id="SM00768"/>
    </source>
</evidence>
<dbReference type="PANTHER" id="PTHR31044:SF85">
    <property type="entry name" value="OS05G0581900 PROTEIN"/>
    <property type="match status" value="1"/>
</dbReference>
<reference evidence="4" key="1">
    <citation type="submission" date="2015-04" db="UniProtKB">
        <authorList>
            <consortium name="EnsemblPlants"/>
        </authorList>
    </citation>
    <scope>IDENTIFICATION</scope>
</reference>
<dbReference type="STRING" id="4537.A0A0E0L675"/>
<dbReference type="AlphaFoldDB" id="A0A0E0L675"/>
<dbReference type="InterPro" id="IPR012946">
    <property type="entry name" value="X8"/>
</dbReference>
<evidence type="ECO:0000313" key="5">
    <source>
        <dbReference type="Proteomes" id="UP000026962"/>
    </source>
</evidence>
<dbReference type="Gramene" id="OPUNC05G24710.1">
    <property type="protein sequence ID" value="OPUNC05G24710.1"/>
    <property type="gene ID" value="OPUNC05G24710"/>
</dbReference>
<feature type="region of interest" description="Disordered" evidence="2">
    <location>
        <begin position="195"/>
        <end position="215"/>
    </location>
</feature>
<sequence length="514" mass="53037">MQSLKLDAIQTELAPEAAGRGAEKVATQAHHDASRRLAGVARLESAHDMPERDVTSPLATVPVDNPATNPTVTSTNPAAMPGTQTTPSLANPVAAGGGGGGSWCVASPSASKAALQVALDYACGQGGVDCSAIQSGGSCFNPDTVRDHASFAFNNYYQKNPVQTSCDFAGTAILTSTDPSSSSCKYPSTSTGASVLNTSTPTTPTFGGYDNSPPGLGNSPPLYGSMSPPGYSDNIGAAAAMASSKKTLLSLACVVATTNTDAKETISVQRCESGIATNRDAGVSGATGRRCRSWEHDGDHAVQVTTYPAKNSCTSRTTHPPPLPPHFPRLHAPPPTSPGDGDHLPLSGHFTASPSLAATRSTPPPPVSTNVLQARDIVFALATSHLCHCRRPSDCYHCSRRRLPARDGEKATLANVDGNISKGVLLPAASSYDLKQLAAAAGGALAFVISAGIISYLPTGTVTAGICGIASGDRMLVTRSIRYVWRGARRGGQKLRAFLVSFSCGSFSQNQKFP</sequence>
<dbReference type="InterPro" id="IPR044788">
    <property type="entry name" value="X8_dom_prot"/>
</dbReference>
<keyword evidence="1" id="KW-0732">Signal</keyword>
<keyword evidence="5" id="KW-1185">Reference proteome</keyword>
<organism evidence="4">
    <name type="scientific">Oryza punctata</name>
    <name type="common">Red rice</name>
    <dbReference type="NCBI Taxonomy" id="4537"/>
    <lineage>
        <taxon>Eukaryota</taxon>
        <taxon>Viridiplantae</taxon>
        <taxon>Streptophyta</taxon>
        <taxon>Embryophyta</taxon>
        <taxon>Tracheophyta</taxon>
        <taxon>Spermatophyta</taxon>
        <taxon>Magnoliopsida</taxon>
        <taxon>Liliopsida</taxon>
        <taxon>Poales</taxon>
        <taxon>Poaceae</taxon>
        <taxon>BOP clade</taxon>
        <taxon>Oryzoideae</taxon>
        <taxon>Oryzeae</taxon>
        <taxon>Oryzinae</taxon>
        <taxon>Oryza</taxon>
    </lineage>
</organism>
<evidence type="ECO:0000256" key="1">
    <source>
        <dbReference type="ARBA" id="ARBA00022729"/>
    </source>
</evidence>
<reference evidence="4" key="2">
    <citation type="submission" date="2018-05" db="EMBL/GenBank/DDBJ databases">
        <title>OpunRS2 (Oryza punctata Reference Sequence Version 2).</title>
        <authorList>
            <person name="Zhang J."/>
            <person name="Kudrna D."/>
            <person name="Lee S."/>
            <person name="Talag J."/>
            <person name="Welchert J."/>
            <person name="Wing R.A."/>
        </authorList>
    </citation>
    <scope>NUCLEOTIDE SEQUENCE [LARGE SCALE GENOMIC DNA]</scope>
</reference>
<feature type="region of interest" description="Disordered" evidence="2">
    <location>
        <begin position="46"/>
        <end position="78"/>
    </location>
</feature>
<feature type="compositionally biased region" description="Pro residues" evidence="2">
    <location>
        <begin position="319"/>
        <end position="337"/>
    </location>
</feature>
<dbReference type="FunFam" id="1.20.58.1040:FF:000007">
    <property type="entry name" value="PLASMODESMATA CALLOSE-BINDING PROTEIN 2"/>
    <property type="match status" value="1"/>
</dbReference>
<feature type="compositionally biased region" description="Polar residues" evidence="2">
    <location>
        <begin position="66"/>
        <end position="78"/>
    </location>
</feature>
<proteinExistence type="predicted"/>
<feature type="compositionally biased region" description="Polar residues" evidence="2">
    <location>
        <begin position="195"/>
        <end position="205"/>
    </location>
</feature>
<dbReference type="EnsemblPlants" id="OPUNC05G24710.1">
    <property type="protein sequence ID" value="OPUNC05G24710.1"/>
    <property type="gene ID" value="OPUNC05G24710"/>
</dbReference>